<dbReference type="InterPro" id="IPR029058">
    <property type="entry name" value="AB_hydrolase_fold"/>
</dbReference>
<evidence type="ECO:0000259" key="1">
    <source>
        <dbReference type="Pfam" id="PF20408"/>
    </source>
</evidence>
<dbReference type="InterPro" id="IPR046879">
    <property type="entry name" value="KANL3/Tex30_Abhydrolase"/>
</dbReference>
<dbReference type="Pfam" id="PF20408">
    <property type="entry name" value="Abhydrolase_11"/>
    <property type="match status" value="1"/>
</dbReference>
<protein>
    <submittedName>
        <fullName evidence="2">Dienelactone hydrolase family protein</fullName>
    </submittedName>
</protein>
<evidence type="ECO:0000313" key="2">
    <source>
        <dbReference type="EMBL" id="MBC3764356.1"/>
    </source>
</evidence>
<reference evidence="2" key="1">
    <citation type="journal article" date="2018" name="Int. J. Syst. Evol. Microbiol.">
        <title>Neptunicella marina gen. nov., sp. nov., isolated from surface seawater.</title>
        <authorList>
            <person name="Liu X."/>
            <person name="Lai Q."/>
            <person name="Du Y."/>
            <person name="Zhang X."/>
            <person name="Liu Z."/>
            <person name="Sun F."/>
            <person name="Shao Z."/>
        </authorList>
    </citation>
    <scope>NUCLEOTIDE SEQUENCE</scope>
    <source>
        <strain evidence="2">S27-2</strain>
    </source>
</reference>
<feature type="domain" description="KANL3/Tex30 alpha/beta hydrolase-like" evidence="1">
    <location>
        <begin position="8"/>
        <end position="197"/>
    </location>
</feature>
<proteinExistence type="predicted"/>
<dbReference type="PANTHER" id="PTHR13136">
    <property type="entry name" value="TESTIS DEVELOPMENT PROTEIN PRTD"/>
    <property type="match status" value="1"/>
</dbReference>
<gene>
    <name evidence="2" type="ORF">H8B19_00560</name>
</gene>
<sequence length="200" mass="22424">MVLNNPVARVLLAHGAGAGSDSDFMQQIATLLRQHSLAVESIDFPYMQQMQQTGKRRPPDRMPILEQYFNQQIAHFSSDLPLFIGGKSMGGRVATHVADNIAVKGVFCLGYPFHPPGKPEKLRTQHLATFEKPCLILQGEKDTFGKRDEVERYALSNSIQLQFFAEADHSLKPPKRTGFTQHDYMRQAANNIAQFIQGLV</sequence>
<comment type="caution">
    <text evidence="2">The sequence shown here is derived from an EMBL/GenBank/DDBJ whole genome shotgun (WGS) entry which is preliminary data.</text>
</comment>
<keyword evidence="3" id="KW-1185">Reference proteome</keyword>
<accession>A0A8J6IMX0</accession>
<name>A0A8J6IMX0_9ALTE</name>
<dbReference type="InterPro" id="IPR026555">
    <property type="entry name" value="NSL3/Tex30"/>
</dbReference>
<reference evidence="2" key="2">
    <citation type="submission" date="2020-08" db="EMBL/GenBank/DDBJ databases">
        <authorList>
            <person name="Lai Q."/>
        </authorList>
    </citation>
    <scope>NUCLEOTIDE SEQUENCE</scope>
    <source>
        <strain evidence="2">S27-2</strain>
    </source>
</reference>
<dbReference type="GO" id="GO:0016787">
    <property type="term" value="F:hydrolase activity"/>
    <property type="evidence" value="ECO:0007669"/>
    <property type="project" value="UniProtKB-KW"/>
</dbReference>
<dbReference type="AlphaFoldDB" id="A0A8J6IMX0"/>
<dbReference type="EMBL" id="JACNEP010000001">
    <property type="protein sequence ID" value="MBC3764356.1"/>
    <property type="molecule type" value="Genomic_DNA"/>
</dbReference>
<keyword evidence="2" id="KW-0378">Hydrolase</keyword>
<dbReference type="PANTHER" id="PTHR13136:SF11">
    <property type="entry name" value="TESTIS-EXPRESSED PROTEIN 30"/>
    <property type="match status" value="1"/>
</dbReference>
<evidence type="ECO:0000313" key="3">
    <source>
        <dbReference type="Proteomes" id="UP000601768"/>
    </source>
</evidence>
<dbReference type="RefSeq" id="WP_186504834.1">
    <property type="nucleotide sequence ID" value="NZ_JACNEP010000001.1"/>
</dbReference>
<dbReference type="Proteomes" id="UP000601768">
    <property type="component" value="Unassembled WGS sequence"/>
</dbReference>
<dbReference type="SUPFAM" id="SSF53474">
    <property type="entry name" value="alpha/beta-Hydrolases"/>
    <property type="match status" value="1"/>
</dbReference>
<dbReference type="Gene3D" id="3.40.50.1820">
    <property type="entry name" value="alpha/beta hydrolase"/>
    <property type="match status" value="1"/>
</dbReference>
<organism evidence="2 3">
    <name type="scientific">Neptunicella marina</name>
    <dbReference type="NCBI Taxonomy" id="2125989"/>
    <lineage>
        <taxon>Bacteria</taxon>
        <taxon>Pseudomonadati</taxon>
        <taxon>Pseudomonadota</taxon>
        <taxon>Gammaproteobacteria</taxon>
        <taxon>Alteromonadales</taxon>
        <taxon>Alteromonadaceae</taxon>
        <taxon>Neptunicella</taxon>
    </lineage>
</organism>